<dbReference type="AlphaFoldDB" id="A0A9Q1HZJ0"/>
<feature type="region of interest" description="Disordered" evidence="5">
    <location>
        <begin position="129"/>
        <end position="192"/>
    </location>
</feature>
<dbReference type="EMBL" id="JAFJMO010000007">
    <property type="protein sequence ID" value="KAJ8272323.1"/>
    <property type="molecule type" value="Genomic_DNA"/>
</dbReference>
<comment type="similarity">
    <text evidence="2">Belongs to the Nav/unc-53 family.</text>
</comment>
<dbReference type="InterPro" id="IPR039041">
    <property type="entry name" value="Nav/unc-53"/>
</dbReference>
<dbReference type="GO" id="GO:0005634">
    <property type="term" value="C:nucleus"/>
    <property type="evidence" value="ECO:0007669"/>
    <property type="project" value="UniProtKB-SubCell"/>
</dbReference>
<sequence>MEACTGLVAPQRGQSRLSCGNFKTIYTDWANHYLAKSGNKRIIKDLQQDVTDGVLLAEIIQVVANEKIEDINGFPKSRSQMIENIDACLSFLAAKGVNIQGLSAEEIRNGNLKAILGLFFSLSRYKQQQAQKHSSQPHAQHQHHQTSSPSTQHTHSQAGAPFRANRTRYRHKRRKHKQRCNPAGRRCSSEHRAVSEWRFSGDSGFSLLPLWCGWAPRLPGPTLRMSAAGSEGKPRGPAGASANNRRSQSFNTFDKSKPCPRPASVHEKEPPEGVSTQPSGMAEHTPPSGPISTSSSISTFSGTTSSSSSSAIPQPSSSSKPWRSKSLNAKHSATTSIFSVKQDPPKLSLPPVETPPKAAPVPQRSMLEKLKLFNSKGGSKSSGGGPATDGAVARETGAEKAEAGSNTDPLEEADGNARPPNGTGVALTSSPKIALKGIAQRTFSRALTAKKSSLKVAEKDKDKTKEKDKAKESSKRLSVTERAELKEGPKEELVVQEAEQKKTSKITSFIPKGGKVSGAKKEGSTQVHSGIPKPGAKASGAGKSSAGPSAGKDGDRPRSMRLSGGLSLYKGQLDGRNSSSSSSLASTEGKAQQTNSALVAGAGTTQSTASNTVSVQLPHPQQQYSHPNTATVAPFMYRSQTDAPGTATAETGLGGSGDAVVFSKPVQSSMEDLAGEDPEARRLRTVKNIADLRQNLEETMSSLRGTQITHSTLETTFDGSVTTEISGRGVLAMASRSTPLSWRLGQTSPRLQAGDAPSVGNGYPPRAHASRFVSSESGRYLYSGPLRRQLAPRGSAVCGPDLADKVEELDLEGIGMDAPGYMSDGDVLSKNMRASDVTSGYMTDGGLSLYTRRLNRLPDGVTSVREALQRKASTGQVDADRQRPSSPAGPQSRACAFLLSLIHSVTSLNPPVSECAHEMDSAGL</sequence>
<evidence type="ECO:0000313" key="7">
    <source>
        <dbReference type="EMBL" id="KAJ8272323.1"/>
    </source>
</evidence>
<reference evidence="7" key="1">
    <citation type="journal article" date="2023" name="Science">
        <title>Genome structures resolve the early diversification of teleost fishes.</title>
        <authorList>
            <person name="Parey E."/>
            <person name="Louis A."/>
            <person name="Montfort J."/>
            <person name="Bouchez O."/>
            <person name="Roques C."/>
            <person name="Iampietro C."/>
            <person name="Lluch J."/>
            <person name="Castinel A."/>
            <person name="Donnadieu C."/>
            <person name="Desvignes T."/>
            <person name="Floi Bucao C."/>
            <person name="Jouanno E."/>
            <person name="Wen M."/>
            <person name="Mejri S."/>
            <person name="Dirks R."/>
            <person name="Jansen H."/>
            <person name="Henkel C."/>
            <person name="Chen W.J."/>
            <person name="Zahm M."/>
            <person name="Cabau C."/>
            <person name="Klopp C."/>
            <person name="Thompson A.W."/>
            <person name="Robinson-Rechavi M."/>
            <person name="Braasch I."/>
            <person name="Lecointre G."/>
            <person name="Bobe J."/>
            <person name="Postlethwait J.H."/>
            <person name="Berthelot C."/>
            <person name="Roest Crollius H."/>
            <person name="Guiguen Y."/>
        </authorList>
    </citation>
    <scope>NUCLEOTIDE SEQUENCE</scope>
    <source>
        <strain evidence="7">Concon-B</strain>
    </source>
</reference>
<dbReference type="PANTHER" id="PTHR12784">
    <property type="entry name" value="STEERIN"/>
    <property type="match status" value="1"/>
</dbReference>
<evidence type="ECO:0000256" key="4">
    <source>
        <dbReference type="ARBA" id="ARBA00023242"/>
    </source>
</evidence>
<dbReference type="GO" id="GO:0022008">
    <property type="term" value="P:neurogenesis"/>
    <property type="evidence" value="ECO:0007669"/>
    <property type="project" value="InterPro"/>
</dbReference>
<protein>
    <recommendedName>
        <fullName evidence="6">Calponin-homology (CH) domain-containing protein</fullName>
    </recommendedName>
</protein>
<comment type="subcellular location">
    <subcellularLocation>
        <location evidence="1">Nucleus</location>
    </subcellularLocation>
</comment>
<feature type="compositionally biased region" description="Basic residues" evidence="5">
    <location>
        <begin position="165"/>
        <end position="179"/>
    </location>
</feature>
<comment type="caution">
    <text evidence="7">The sequence shown here is derived from an EMBL/GenBank/DDBJ whole genome shotgun (WGS) entry which is preliminary data.</text>
</comment>
<proteinExistence type="inferred from homology"/>
<dbReference type="CDD" id="cd21285">
    <property type="entry name" value="CH_NAV2"/>
    <property type="match status" value="1"/>
</dbReference>
<gene>
    <name evidence="7" type="ORF">COCON_G00111820</name>
</gene>
<dbReference type="FunFam" id="1.10.418.10:FF:000018">
    <property type="entry name" value="Neuron navigator 2"/>
    <property type="match status" value="1"/>
</dbReference>
<evidence type="ECO:0000259" key="6">
    <source>
        <dbReference type="PROSITE" id="PS50021"/>
    </source>
</evidence>
<feature type="domain" description="Calponin-homology (CH)" evidence="6">
    <location>
        <begin position="20"/>
        <end position="127"/>
    </location>
</feature>
<dbReference type="InterPro" id="IPR001715">
    <property type="entry name" value="CH_dom"/>
</dbReference>
<dbReference type="PROSITE" id="PS50021">
    <property type="entry name" value="CH"/>
    <property type="match status" value="1"/>
</dbReference>
<feature type="region of interest" description="Disordered" evidence="5">
    <location>
        <begin position="447"/>
        <end position="595"/>
    </location>
</feature>
<evidence type="ECO:0000256" key="5">
    <source>
        <dbReference type="SAM" id="MobiDB-lite"/>
    </source>
</evidence>
<dbReference type="OrthoDB" id="2161974at2759"/>
<feature type="compositionally biased region" description="Polar residues" evidence="5">
    <location>
        <begin position="327"/>
        <end position="339"/>
    </location>
</feature>
<evidence type="ECO:0000256" key="1">
    <source>
        <dbReference type="ARBA" id="ARBA00004123"/>
    </source>
</evidence>
<dbReference type="InterPro" id="IPR036872">
    <property type="entry name" value="CH_dom_sf"/>
</dbReference>
<feature type="compositionally biased region" description="Low complexity" evidence="5">
    <location>
        <begin position="290"/>
        <end position="326"/>
    </location>
</feature>
<dbReference type="SMART" id="SM00033">
    <property type="entry name" value="CH"/>
    <property type="match status" value="1"/>
</dbReference>
<keyword evidence="8" id="KW-1185">Reference proteome</keyword>
<evidence type="ECO:0000256" key="3">
    <source>
        <dbReference type="ARBA" id="ARBA00023054"/>
    </source>
</evidence>
<dbReference type="SUPFAM" id="SSF47576">
    <property type="entry name" value="Calponin-homology domain, CH-domain"/>
    <property type="match status" value="1"/>
</dbReference>
<dbReference type="Gene3D" id="1.10.418.10">
    <property type="entry name" value="Calponin-like domain"/>
    <property type="match status" value="1"/>
</dbReference>
<keyword evidence="4" id="KW-0539">Nucleus</keyword>
<feature type="region of interest" description="Disordered" evidence="5">
    <location>
        <begin position="869"/>
        <end position="891"/>
    </location>
</feature>
<feature type="compositionally biased region" description="Low complexity" evidence="5">
    <location>
        <begin position="532"/>
        <end position="551"/>
    </location>
</feature>
<feature type="compositionally biased region" description="Low complexity" evidence="5">
    <location>
        <begin position="129"/>
        <end position="158"/>
    </location>
</feature>
<dbReference type="PANTHER" id="PTHR12784:SF6">
    <property type="entry name" value="NEURON NAVIGATOR 2"/>
    <property type="match status" value="1"/>
</dbReference>
<feature type="compositionally biased region" description="Polar residues" evidence="5">
    <location>
        <begin position="241"/>
        <end position="253"/>
    </location>
</feature>
<evidence type="ECO:0000313" key="8">
    <source>
        <dbReference type="Proteomes" id="UP001152803"/>
    </source>
</evidence>
<dbReference type="Proteomes" id="UP001152803">
    <property type="component" value="Unassembled WGS sequence"/>
</dbReference>
<feature type="compositionally biased region" description="Polar residues" evidence="5">
    <location>
        <begin position="584"/>
        <end position="595"/>
    </location>
</feature>
<evidence type="ECO:0000256" key="2">
    <source>
        <dbReference type="ARBA" id="ARBA00006255"/>
    </source>
</evidence>
<name>A0A9Q1HZJ0_CONCO</name>
<accession>A0A9Q1HZJ0</accession>
<feature type="region of interest" description="Disordered" evidence="5">
    <location>
        <begin position="225"/>
        <end position="432"/>
    </location>
</feature>
<keyword evidence="3" id="KW-0175">Coiled coil</keyword>
<dbReference type="Pfam" id="PF00307">
    <property type="entry name" value="CH"/>
    <property type="match status" value="1"/>
</dbReference>
<feature type="compositionally biased region" description="Basic and acidic residues" evidence="5">
    <location>
        <begin position="456"/>
        <end position="502"/>
    </location>
</feature>
<organism evidence="7 8">
    <name type="scientific">Conger conger</name>
    <name type="common">Conger eel</name>
    <name type="synonym">Muraena conger</name>
    <dbReference type="NCBI Taxonomy" id="82655"/>
    <lineage>
        <taxon>Eukaryota</taxon>
        <taxon>Metazoa</taxon>
        <taxon>Chordata</taxon>
        <taxon>Craniata</taxon>
        <taxon>Vertebrata</taxon>
        <taxon>Euteleostomi</taxon>
        <taxon>Actinopterygii</taxon>
        <taxon>Neopterygii</taxon>
        <taxon>Teleostei</taxon>
        <taxon>Anguilliformes</taxon>
        <taxon>Congridae</taxon>
        <taxon>Conger</taxon>
    </lineage>
</organism>